<keyword evidence="5 6" id="KW-0949">S-adenosyl-L-methionine</keyword>
<feature type="binding site" evidence="6">
    <location>
        <position position="183"/>
    </location>
    <ligand>
        <name>S-adenosyl-L-methionine</name>
        <dbReference type="ChEBI" id="CHEBI:59789"/>
    </ligand>
</feature>
<keyword evidence="8" id="KW-1185">Reference proteome</keyword>
<feature type="binding site" evidence="6">
    <location>
        <position position="205"/>
    </location>
    <ligand>
        <name>S-adenosyl-L-methionine</name>
        <dbReference type="ChEBI" id="CHEBI:59789"/>
    </ligand>
</feature>
<keyword evidence="2 6" id="KW-0963">Cytoplasm</keyword>
<dbReference type="SUPFAM" id="SSF53335">
    <property type="entry name" value="S-adenosyl-L-methionine-dependent methyltransferases"/>
    <property type="match status" value="1"/>
</dbReference>
<name>A0ABT1WKG7_9LACT</name>
<feature type="binding site" evidence="6">
    <location>
        <position position="248"/>
    </location>
    <ligand>
        <name>S-adenosyl-L-methionine</name>
        <dbReference type="ChEBI" id="CHEBI:59789"/>
    </ligand>
</feature>
<dbReference type="PANTHER" id="PTHR43648:SF1">
    <property type="entry name" value="ELECTRON TRANSFER FLAVOPROTEIN BETA SUBUNIT LYSINE METHYLTRANSFERASE"/>
    <property type="match status" value="1"/>
</dbReference>
<evidence type="ECO:0000256" key="5">
    <source>
        <dbReference type="ARBA" id="ARBA00022691"/>
    </source>
</evidence>
<proteinExistence type="inferred from homology"/>
<evidence type="ECO:0000256" key="6">
    <source>
        <dbReference type="HAMAP-Rule" id="MF_00735"/>
    </source>
</evidence>
<dbReference type="PANTHER" id="PTHR43648">
    <property type="entry name" value="ELECTRON TRANSFER FLAVOPROTEIN BETA SUBUNIT LYSINE METHYLTRANSFERASE"/>
    <property type="match status" value="1"/>
</dbReference>
<comment type="function">
    <text evidence="6">Methylates ribosomal protein L11.</text>
</comment>
<dbReference type="GO" id="GO:0008168">
    <property type="term" value="F:methyltransferase activity"/>
    <property type="evidence" value="ECO:0007669"/>
    <property type="project" value="UniProtKB-KW"/>
</dbReference>
<dbReference type="EMBL" id="JANHNZ010000001">
    <property type="protein sequence ID" value="MCQ9209031.1"/>
    <property type="molecule type" value="Genomic_DNA"/>
</dbReference>
<dbReference type="PIRSF" id="PIRSF000401">
    <property type="entry name" value="RPL11_MTase"/>
    <property type="match status" value="1"/>
</dbReference>
<evidence type="ECO:0000256" key="1">
    <source>
        <dbReference type="ARBA" id="ARBA00009741"/>
    </source>
</evidence>
<dbReference type="RefSeq" id="WP_256944147.1">
    <property type="nucleotide sequence ID" value="NZ_JANHNZ010000001.1"/>
</dbReference>
<dbReference type="NCBIfam" id="TIGR00406">
    <property type="entry name" value="prmA"/>
    <property type="match status" value="1"/>
</dbReference>
<dbReference type="Pfam" id="PF06325">
    <property type="entry name" value="PrmA"/>
    <property type="match status" value="1"/>
</dbReference>
<dbReference type="InterPro" id="IPR029063">
    <property type="entry name" value="SAM-dependent_MTases_sf"/>
</dbReference>
<sequence length="315" mass="35193">MEWIEATVKTHTESVEAISEILIAAGSKGVSIEDPADFFQLNEEQLQWLKVNQSELFSNEDVFVKAYFTEEEWNDQLQADILQKLEALKEFGLELGKNTLEISQMGQSDWADAWKAYYFPVRVSRYLTIVPSWIDYKASQEHEIIIKLDPGMAFGTGTHPTTQLSLMALEQLVRGGETILDVGTGSGVLSIAAKALGVCDSYAFDIDELATRVSKENISLNEFASDIKISENNLLEGIDLPADIIIANILAEILVKMPQDAYRNLKDKGHLILSGIIDSKKDSVVDAYVEHGFYLKQSMQLGDWNCLIFTKGNED</sequence>
<dbReference type="GO" id="GO:0005840">
    <property type="term" value="C:ribosome"/>
    <property type="evidence" value="ECO:0007669"/>
    <property type="project" value="UniProtKB-KW"/>
</dbReference>
<comment type="catalytic activity">
    <reaction evidence="6">
        <text>L-lysyl-[protein] + 3 S-adenosyl-L-methionine = N(6),N(6),N(6)-trimethyl-L-lysyl-[protein] + 3 S-adenosyl-L-homocysteine + 3 H(+)</text>
        <dbReference type="Rhea" id="RHEA:54192"/>
        <dbReference type="Rhea" id="RHEA-COMP:9752"/>
        <dbReference type="Rhea" id="RHEA-COMP:13826"/>
        <dbReference type="ChEBI" id="CHEBI:15378"/>
        <dbReference type="ChEBI" id="CHEBI:29969"/>
        <dbReference type="ChEBI" id="CHEBI:57856"/>
        <dbReference type="ChEBI" id="CHEBI:59789"/>
        <dbReference type="ChEBI" id="CHEBI:61961"/>
    </reaction>
</comment>
<comment type="caution">
    <text evidence="7">The sequence shown here is derived from an EMBL/GenBank/DDBJ whole genome shotgun (WGS) entry which is preliminary data.</text>
</comment>
<dbReference type="EC" id="2.1.1.-" evidence="6"/>
<evidence type="ECO:0000313" key="8">
    <source>
        <dbReference type="Proteomes" id="UP001059480"/>
    </source>
</evidence>
<evidence type="ECO:0000313" key="7">
    <source>
        <dbReference type="EMBL" id="MCQ9209031.1"/>
    </source>
</evidence>
<dbReference type="CDD" id="cd02440">
    <property type="entry name" value="AdoMet_MTases"/>
    <property type="match status" value="1"/>
</dbReference>
<dbReference type="InterPro" id="IPR050078">
    <property type="entry name" value="Ribosomal_L11_MeTrfase_PrmA"/>
</dbReference>
<keyword evidence="7" id="KW-0689">Ribosomal protein</keyword>
<comment type="subcellular location">
    <subcellularLocation>
        <location evidence="6">Cytoplasm</location>
    </subcellularLocation>
</comment>
<gene>
    <name evidence="6 7" type="primary">prmA</name>
    <name evidence="7" type="ORF">NPA36_00420</name>
</gene>
<feature type="binding site" evidence="6">
    <location>
        <position position="162"/>
    </location>
    <ligand>
        <name>S-adenosyl-L-methionine</name>
        <dbReference type="ChEBI" id="CHEBI:59789"/>
    </ligand>
</feature>
<reference evidence="7" key="3">
    <citation type="journal article" date="2023" name="Microbiol. Resour. Announc.">
        <title>Draft Genome Sequence of Granulicatella sp. Strain S8, Isolated from a Marine Fish, Seriola quinqueradiata.</title>
        <authorList>
            <person name="Lee M."/>
            <person name="Farooq A."/>
            <person name="Jeong J.B."/>
            <person name="Jung M.Y."/>
        </authorList>
    </citation>
    <scope>NUCLEOTIDE SEQUENCE</scope>
    <source>
        <strain evidence="7">S8</strain>
    </source>
</reference>
<dbReference type="Gene3D" id="3.40.50.150">
    <property type="entry name" value="Vaccinia Virus protein VP39"/>
    <property type="match status" value="1"/>
</dbReference>
<dbReference type="GO" id="GO:0032259">
    <property type="term" value="P:methylation"/>
    <property type="evidence" value="ECO:0007669"/>
    <property type="project" value="UniProtKB-KW"/>
</dbReference>
<organism evidence="7 8">
    <name type="scientific">Granulicatella seriolae</name>
    <dbReference type="NCBI Taxonomy" id="2967226"/>
    <lineage>
        <taxon>Bacteria</taxon>
        <taxon>Bacillati</taxon>
        <taxon>Bacillota</taxon>
        <taxon>Bacilli</taxon>
        <taxon>Lactobacillales</taxon>
        <taxon>Carnobacteriaceae</taxon>
        <taxon>Granulicatella</taxon>
    </lineage>
</organism>
<evidence type="ECO:0000256" key="4">
    <source>
        <dbReference type="ARBA" id="ARBA00022679"/>
    </source>
</evidence>
<keyword evidence="3 6" id="KW-0489">Methyltransferase</keyword>
<comment type="similarity">
    <text evidence="1 6">Belongs to the methyltransferase superfamily. PrmA family.</text>
</comment>
<keyword evidence="7" id="KW-0687">Ribonucleoprotein</keyword>
<dbReference type="HAMAP" id="MF_00735">
    <property type="entry name" value="Methyltr_PrmA"/>
    <property type="match status" value="1"/>
</dbReference>
<dbReference type="InterPro" id="IPR004498">
    <property type="entry name" value="Ribosomal_PrmA_MeTrfase"/>
</dbReference>
<reference evidence="7" key="1">
    <citation type="submission" date="2022-07" db="EMBL/GenBank/DDBJ databases">
        <authorList>
            <person name="Jung M.-Y."/>
            <person name="Lee M."/>
        </authorList>
    </citation>
    <scope>NUCLEOTIDE SEQUENCE</scope>
    <source>
        <strain evidence="7">S8</strain>
    </source>
</reference>
<evidence type="ECO:0000256" key="2">
    <source>
        <dbReference type="ARBA" id="ARBA00022490"/>
    </source>
</evidence>
<keyword evidence="4 6" id="KW-0808">Transferase</keyword>
<evidence type="ECO:0000256" key="3">
    <source>
        <dbReference type="ARBA" id="ARBA00022603"/>
    </source>
</evidence>
<dbReference type="Proteomes" id="UP001059480">
    <property type="component" value="Unassembled WGS sequence"/>
</dbReference>
<accession>A0ABT1WKG7</accession>
<protein>
    <recommendedName>
        <fullName evidence="6">Ribosomal protein L11 methyltransferase</fullName>
        <shortName evidence="6">L11 Mtase</shortName>
        <ecNumber evidence="6">2.1.1.-</ecNumber>
    </recommendedName>
</protein>
<reference evidence="7" key="2">
    <citation type="journal article" date="2023" name="Curr. Microbiol.">
        <title>Granulicatella seriolae sp. nov., a Novel Facultative Anaerobe Isolated from Yellowtail Marine Fish.</title>
        <authorList>
            <person name="Lee M."/>
            <person name="Choi Y.J."/>
            <person name="Farooq A."/>
            <person name="Jeong J.B."/>
            <person name="Jung M.Y."/>
        </authorList>
    </citation>
    <scope>NUCLEOTIDE SEQUENCE</scope>
    <source>
        <strain evidence="7">S8</strain>
    </source>
</reference>